<keyword evidence="2" id="KW-0433">Leucine-rich repeat</keyword>
<dbReference type="SUPFAM" id="SSF52047">
    <property type="entry name" value="RNI-like"/>
    <property type="match status" value="1"/>
</dbReference>
<evidence type="ECO:0000256" key="3">
    <source>
        <dbReference type="ARBA" id="ARBA00022737"/>
    </source>
</evidence>
<dbReference type="InterPro" id="IPR050905">
    <property type="entry name" value="Plant_NBS-LRR"/>
</dbReference>
<dbReference type="SUPFAM" id="SSF52540">
    <property type="entry name" value="P-loop containing nucleoside triphosphate hydrolases"/>
    <property type="match status" value="1"/>
</dbReference>
<evidence type="ECO:0000313" key="9">
    <source>
        <dbReference type="EMBL" id="KAA8529018.1"/>
    </source>
</evidence>
<protein>
    <submittedName>
        <fullName evidence="9">Uncharacterized protein</fullName>
    </submittedName>
</protein>
<dbReference type="Gene3D" id="1.10.10.10">
    <property type="entry name" value="Winged helix-like DNA-binding domain superfamily/Winged helix DNA-binding domain"/>
    <property type="match status" value="1"/>
</dbReference>
<evidence type="ECO:0000256" key="1">
    <source>
        <dbReference type="ARBA" id="ARBA00008894"/>
    </source>
</evidence>
<dbReference type="Pfam" id="PF00931">
    <property type="entry name" value="NB-ARC"/>
    <property type="match status" value="1"/>
</dbReference>
<evidence type="ECO:0000259" key="8">
    <source>
        <dbReference type="Pfam" id="PF23247"/>
    </source>
</evidence>
<keyword evidence="10" id="KW-1185">Reference proteome</keyword>
<dbReference type="GO" id="GO:0043531">
    <property type="term" value="F:ADP binding"/>
    <property type="evidence" value="ECO:0007669"/>
    <property type="project" value="InterPro"/>
</dbReference>
<organism evidence="9 10">
    <name type="scientific">Nyssa sinensis</name>
    <dbReference type="NCBI Taxonomy" id="561372"/>
    <lineage>
        <taxon>Eukaryota</taxon>
        <taxon>Viridiplantae</taxon>
        <taxon>Streptophyta</taxon>
        <taxon>Embryophyta</taxon>
        <taxon>Tracheophyta</taxon>
        <taxon>Spermatophyta</taxon>
        <taxon>Magnoliopsida</taxon>
        <taxon>eudicotyledons</taxon>
        <taxon>Gunneridae</taxon>
        <taxon>Pentapetalae</taxon>
        <taxon>asterids</taxon>
        <taxon>Cornales</taxon>
        <taxon>Nyssaceae</taxon>
        <taxon>Nyssa</taxon>
    </lineage>
</organism>
<dbReference type="InterPro" id="IPR057135">
    <property type="entry name" value="At4g27190-like_LRR"/>
</dbReference>
<dbReference type="OrthoDB" id="1747797at2759"/>
<dbReference type="Gene3D" id="3.40.50.300">
    <property type="entry name" value="P-loop containing nucleotide triphosphate hydrolases"/>
    <property type="match status" value="1"/>
</dbReference>
<accession>A0A5J5AFM6</accession>
<dbReference type="Gene3D" id="3.80.10.10">
    <property type="entry name" value="Ribonuclease Inhibitor"/>
    <property type="match status" value="3"/>
</dbReference>
<sequence>MNCAIIATIATIATKLSGYIVPPIGTQLGYLLHYNKNVAKLKEGVEDLKDKRVRVEGLIDVAKRNGEVIEIDVKSWLTKVSKIIEDVEKLLENEAGEKKNCYKVWCPNFWSSYQRSRKAKKKASTITTFLRDSEISTVSRPAPHPGILSPTFTTFESRIPVMEEIMAVLKDDKIQMIGIYGLGGVGKTTIVKDIFARAKREKLFEEVVMAVVSQTPRIKDIQGQIADLLDLKLSEETELGRAGRLCERLNGKRVLVILDDVWASLDLSSVGIPSCNACKGCKIMLTSRNQDVCSEMKTQKDFFINVLRQPEAWTLFREIVGDVVDSPDLHPIATEVAEACGGLPIAIITVANSLKKKTIHGWKDALQLLKASASRNIKGMHAKVYANIELSYDSLESEEAKSCFLLCCLLPADKDILIEILVRYAVGLRLFENVNTFEDERNRAHSLISDLKASGLLSDSKYEGHVQMHDVIRDVGLFIASKGKHIFMVKADNELKKWRPKKDKLEPYNGISLMFNDTNDLPQSLECPKLQLLSLQANHNYLGNIRIPEAFFKGMTELNVLDMSRILSPPLFGFTMKLRTLHLYRCSLGNVSILGELKSLEILSFSNSSITELPREIRELTHLKMLDLDRCHELKVIQPGVISSLSQLEELYIGDSPVQWEIEENGSERSNASLVELESLSRLIILDIHIPDVKLLGKDYFFQNLIRFRLSIDSYFDAVPSYLFSATLRLKFDMAIPLGYGLQNLMRRAEKLCLDEVKGLKTVLYELDSKGFKLLKSLKVQSCNDVENIIDTSKLYKHIAFPCLEKLFVKGLPNLKSICCYGQLPAGSFGKLSVLEVSNCAVLGVVFDLTQILIEEGHSLLLSQLRELRLTQLLTLKHMLKGPTGRVSLQNLRVLEVKHCDKLENLFSPFMARALVQLHLLEIEGCKMLKEIFRNEKGEGGEIIDEIKLPHLNSLKLRGLPNIRSFWPLVKNFALEGNPYISMLQSLFNRKVAFRNLEVLELRFMDNLKEIWQSELPSASYNKLRVLVVIGCHKLSAIAQTNLLQMLQNLDLLEVRGCNSLTEVFEIKGHNADFSLSQLTELKLIDLPKLKHIWSNDFQGIPSLQNLRILEVRNCGCQNSLFSFSVGRSFEKLKEMSIINCMSLEEIIAEAKGDEVAVNEIVFPQMSFLVLENLPELTSFSRKSCTFEWSSLRKLKIAGCHKMKSFTPNELDLTVSRHLFNDKVLFPGLEELDLGYMENTREIWDKQIPFLSFSKLLELQVVCFDKLLAVGTSNLLRKLQYLETLTIENCRSLEEVFDTGGLDIGEGYAKPLSRLRDLRLQNLPMLMHLWNMDSNVYMGFQSLNCLTIYRCDRLKNIFSPSIAGTLKELISLVIKNCKMLEGIITEGKKGEVIKIVFPKLVSLELKKLPNLTTFCQGSYTLEWPSLESLRLRKCPQIDKLTANKMGITNSGLEETLSEGHPDIQIQYLFDEKVVRCLKFFLEVFGSSALYKNAQGTTLNKKKSVLVGTTTS</sequence>
<dbReference type="InterPro" id="IPR036388">
    <property type="entry name" value="WH-like_DNA-bd_sf"/>
</dbReference>
<dbReference type="PANTHER" id="PTHR33463">
    <property type="entry name" value="NB-ARC DOMAIN-CONTAINING PROTEIN-RELATED"/>
    <property type="match status" value="1"/>
</dbReference>
<keyword evidence="6" id="KW-0175">Coiled coil</keyword>
<reference evidence="9 10" key="1">
    <citation type="submission" date="2019-09" db="EMBL/GenBank/DDBJ databases">
        <title>A chromosome-level genome assembly of the Chinese tupelo Nyssa sinensis.</title>
        <authorList>
            <person name="Yang X."/>
            <person name="Kang M."/>
            <person name="Yang Y."/>
            <person name="Xiong H."/>
            <person name="Wang M."/>
            <person name="Zhang Z."/>
            <person name="Wang Z."/>
            <person name="Wu H."/>
            <person name="Ma T."/>
            <person name="Liu J."/>
            <person name="Xi Z."/>
        </authorList>
    </citation>
    <scope>NUCLEOTIDE SEQUENCE [LARGE SCALE GENOMIC DNA]</scope>
    <source>
        <strain evidence="9">J267</strain>
        <tissue evidence="9">Leaf</tissue>
    </source>
</reference>
<evidence type="ECO:0000256" key="2">
    <source>
        <dbReference type="ARBA" id="ARBA00022614"/>
    </source>
</evidence>
<dbReference type="FunFam" id="3.40.50.300:FF:001091">
    <property type="entry name" value="Probable disease resistance protein At1g61300"/>
    <property type="match status" value="1"/>
</dbReference>
<keyword evidence="5" id="KW-0067">ATP-binding</keyword>
<comment type="similarity">
    <text evidence="1">Belongs to the disease resistance NB-LRR family.</text>
</comment>
<feature type="domain" description="Disease resistance protein At4g27190-like leucine-rich repeats" evidence="8">
    <location>
        <begin position="1229"/>
        <end position="1378"/>
    </location>
</feature>
<dbReference type="Proteomes" id="UP000325577">
    <property type="component" value="Linkage Group LG20"/>
</dbReference>
<feature type="domain" description="NB-ARC" evidence="7">
    <location>
        <begin position="162"/>
        <end position="322"/>
    </location>
</feature>
<dbReference type="PRINTS" id="PR00364">
    <property type="entry name" value="DISEASERSIST"/>
</dbReference>
<keyword evidence="3" id="KW-0677">Repeat</keyword>
<keyword evidence="4" id="KW-0611">Plant defense</keyword>
<evidence type="ECO:0000256" key="4">
    <source>
        <dbReference type="ARBA" id="ARBA00022821"/>
    </source>
</evidence>
<dbReference type="InterPro" id="IPR002182">
    <property type="entry name" value="NB-ARC"/>
</dbReference>
<dbReference type="PANTHER" id="PTHR33463:SF203">
    <property type="entry name" value="AAA+ ATPASE DOMAIN-CONTAINING PROTEIN"/>
    <property type="match status" value="1"/>
</dbReference>
<dbReference type="Pfam" id="PF23247">
    <property type="entry name" value="LRR_RPS2"/>
    <property type="match status" value="3"/>
</dbReference>
<evidence type="ECO:0000313" key="10">
    <source>
        <dbReference type="Proteomes" id="UP000325577"/>
    </source>
</evidence>
<feature type="domain" description="Disease resistance protein At4g27190-like leucine-rich repeats" evidence="8">
    <location>
        <begin position="997"/>
        <end position="1141"/>
    </location>
</feature>
<dbReference type="GO" id="GO:0006952">
    <property type="term" value="P:defense response"/>
    <property type="evidence" value="ECO:0007669"/>
    <property type="project" value="UniProtKB-KW"/>
</dbReference>
<dbReference type="GO" id="GO:0005524">
    <property type="term" value="F:ATP binding"/>
    <property type="evidence" value="ECO:0007669"/>
    <property type="project" value="UniProtKB-KW"/>
</dbReference>
<proteinExistence type="inferred from homology"/>
<dbReference type="InterPro" id="IPR032675">
    <property type="entry name" value="LRR_dom_sf"/>
</dbReference>
<keyword evidence="5" id="KW-0547">Nucleotide-binding</keyword>
<gene>
    <name evidence="9" type="ORF">F0562_033494</name>
</gene>
<evidence type="ECO:0000256" key="6">
    <source>
        <dbReference type="SAM" id="Coils"/>
    </source>
</evidence>
<dbReference type="Gene3D" id="1.10.8.430">
    <property type="entry name" value="Helical domain of apoptotic protease-activating factors"/>
    <property type="match status" value="1"/>
</dbReference>
<dbReference type="SUPFAM" id="SSF52058">
    <property type="entry name" value="L domain-like"/>
    <property type="match status" value="2"/>
</dbReference>
<feature type="domain" description="Disease resistance protein At4g27190-like leucine-rich repeats" evidence="8">
    <location>
        <begin position="828"/>
        <end position="927"/>
    </location>
</feature>
<dbReference type="InterPro" id="IPR027417">
    <property type="entry name" value="P-loop_NTPase"/>
</dbReference>
<name>A0A5J5AFM6_9ASTE</name>
<dbReference type="EMBL" id="CM018044">
    <property type="protein sequence ID" value="KAA8529018.1"/>
    <property type="molecule type" value="Genomic_DNA"/>
</dbReference>
<dbReference type="InterPro" id="IPR042197">
    <property type="entry name" value="Apaf_helical"/>
</dbReference>
<evidence type="ECO:0000256" key="5">
    <source>
        <dbReference type="ARBA" id="ARBA00022840"/>
    </source>
</evidence>
<feature type="coiled-coil region" evidence="6">
    <location>
        <begin position="31"/>
        <end position="65"/>
    </location>
</feature>
<evidence type="ECO:0000259" key="7">
    <source>
        <dbReference type="Pfam" id="PF00931"/>
    </source>
</evidence>